<dbReference type="OrthoDB" id="4850023at2759"/>
<dbReference type="Pfam" id="PF12796">
    <property type="entry name" value="Ank_2"/>
    <property type="match status" value="1"/>
</dbReference>
<dbReference type="EMBL" id="QPMT01000015">
    <property type="protein sequence ID" value="KAF4859749.1"/>
    <property type="molecule type" value="Genomic_DNA"/>
</dbReference>
<organism evidence="5 6">
    <name type="scientific">Colletotrichum siamense</name>
    <name type="common">Anthracnose fungus</name>
    <dbReference type="NCBI Taxonomy" id="690259"/>
    <lineage>
        <taxon>Eukaryota</taxon>
        <taxon>Fungi</taxon>
        <taxon>Dikarya</taxon>
        <taxon>Ascomycota</taxon>
        <taxon>Pezizomycotina</taxon>
        <taxon>Sordariomycetes</taxon>
        <taxon>Hypocreomycetidae</taxon>
        <taxon>Glomerellales</taxon>
        <taxon>Glomerellaceae</taxon>
        <taxon>Colletotrichum</taxon>
        <taxon>Colletotrichum gloeosporioides species complex</taxon>
    </lineage>
</organism>
<dbReference type="InterPro" id="IPR002110">
    <property type="entry name" value="Ankyrin_rpt"/>
</dbReference>
<keyword evidence="1" id="KW-0677">Repeat</keyword>
<feature type="repeat" description="ANK" evidence="3">
    <location>
        <begin position="236"/>
        <end position="260"/>
    </location>
</feature>
<gene>
    <name evidence="5" type="primary">ANK2-2</name>
    <name evidence="5" type="ORF">CGCSCA2_v006005</name>
</gene>
<evidence type="ECO:0000256" key="3">
    <source>
        <dbReference type="PROSITE-ProRule" id="PRU00023"/>
    </source>
</evidence>
<evidence type="ECO:0000313" key="6">
    <source>
        <dbReference type="Proteomes" id="UP000711996"/>
    </source>
</evidence>
<evidence type="ECO:0000256" key="2">
    <source>
        <dbReference type="ARBA" id="ARBA00023043"/>
    </source>
</evidence>
<evidence type="ECO:0000313" key="5">
    <source>
        <dbReference type="EMBL" id="KAF4859749.1"/>
    </source>
</evidence>
<dbReference type="SUPFAM" id="SSF48403">
    <property type="entry name" value="Ankyrin repeat"/>
    <property type="match status" value="1"/>
</dbReference>
<dbReference type="SMART" id="SM00248">
    <property type="entry name" value="ANK"/>
    <property type="match status" value="4"/>
</dbReference>
<dbReference type="AlphaFoldDB" id="A0A9P5EUC4"/>
<dbReference type="Gene3D" id="1.25.40.20">
    <property type="entry name" value="Ankyrin repeat-containing domain"/>
    <property type="match status" value="1"/>
</dbReference>
<dbReference type="Proteomes" id="UP000711996">
    <property type="component" value="Unassembled WGS sequence"/>
</dbReference>
<dbReference type="PROSITE" id="PS50088">
    <property type="entry name" value="ANK_REPEAT"/>
    <property type="match status" value="1"/>
</dbReference>
<keyword evidence="2 3" id="KW-0040">ANK repeat</keyword>
<comment type="caution">
    <text evidence="5">The sequence shown here is derived from an EMBL/GenBank/DDBJ whole genome shotgun (WGS) entry which is preliminary data.</text>
</comment>
<evidence type="ECO:0000256" key="4">
    <source>
        <dbReference type="SAM" id="SignalP"/>
    </source>
</evidence>
<reference evidence="5" key="1">
    <citation type="submission" date="2019-06" db="EMBL/GenBank/DDBJ databases">
        <authorList>
            <person name="Gan P."/>
            <person name="Shirasu K."/>
        </authorList>
    </citation>
    <scope>NUCLEOTIDE SEQUENCE [LARGE SCALE GENOMIC DNA]</scope>
    <source>
        <strain evidence="5">CAD2</strain>
    </source>
</reference>
<dbReference type="PANTHER" id="PTHR24189">
    <property type="entry name" value="MYOTROPHIN"/>
    <property type="match status" value="1"/>
</dbReference>
<dbReference type="PROSITE" id="PS50297">
    <property type="entry name" value="ANK_REP_REGION"/>
    <property type="match status" value="1"/>
</dbReference>
<dbReference type="InterPro" id="IPR050745">
    <property type="entry name" value="Multifunctional_regulatory"/>
</dbReference>
<feature type="signal peptide" evidence="4">
    <location>
        <begin position="1"/>
        <end position="39"/>
    </location>
</feature>
<dbReference type="InterPro" id="IPR036770">
    <property type="entry name" value="Ankyrin_rpt-contain_sf"/>
</dbReference>
<proteinExistence type="predicted"/>
<accession>A0A9P5EUC4</accession>
<dbReference type="PANTHER" id="PTHR24189:SF50">
    <property type="entry name" value="ANKYRIN REPEAT AND SOCS BOX PROTEIN 2"/>
    <property type="match status" value="1"/>
</dbReference>
<name>A0A9P5EUC4_COLSI</name>
<sequence>MALSNNPPRLSFPKTEIPGWLFFFIFVTLASVRAKAASADSDADDALSDFTNDLFTDLGPLLALFGEQMTKQYISESTTFYDYFIFGMGPIGIITTIVSTIRLCGPTSLRAFIGRSQEGNSAVEAELCTSTSRDVCEVFNNGGITRVLGRPKILELIQNHSLGAALPLAAKQGWFEAVDALLDIGVDPLAEDEAGRTALGYCAEYAQFEHEVCAEIILSYGIALEASTSTSWSADDGRTPLLLAIAHGNDEMVKILLKRGFPVVQQGAGNVSPLTEAFSRGFEGIALQLVDAGTELRREHLALAKLDNSLQSLAVACLKAQVEELREHWFQQMLEIIVDNDSTALQLLFNLGVEVEFGHVVLAIRTGHHEVTQLFLDGFQDWVNANPYWTERGLRRLEENNDHDIMQILLDHGGAAVWDGTKPEFSPGSSIPISSSEEI</sequence>
<protein>
    <submittedName>
        <fullName evidence="5">Ankyrin-2</fullName>
    </submittedName>
</protein>
<keyword evidence="4" id="KW-0732">Signal</keyword>
<evidence type="ECO:0000256" key="1">
    <source>
        <dbReference type="ARBA" id="ARBA00022737"/>
    </source>
</evidence>
<keyword evidence="6" id="KW-1185">Reference proteome</keyword>
<feature type="chain" id="PRO_5040122852" evidence="4">
    <location>
        <begin position="40"/>
        <end position="439"/>
    </location>
</feature>